<sequence length="133" mass="15388">MLGYLNKKHELLDITSCLDTRFKIDFIITDKKSQVTARVESERMEIQETPHFSSAVEPKVAATPQEKKDKNCLSSFFKEKVSRKVSRAAKRGDSFLSLKDSVEAELKNYLLIPSVEKEEDPLTWWKIHKVNFP</sequence>
<name>A0ABV0S4R7_9TELE</name>
<comment type="caution">
    <text evidence="1">The sequence shown here is derived from an EMBL/GenBank/DDBJ whole genome shotgun (WGS) entry which is preliminary data.</text>
</comment>
<dbReference type="SUPFAM" id="SSF53098">
    <property type="entry name" value="Ribonuclease H-like"/>
    <property type="match status" value="1"/>
</dbReference>
<proteinExistence type="predicted"/>
<reference evidence="1 2" key="1">
    <citation type="submission" date="2021-06" db="EMBL/GenBank/DDBJ databases">
        <authorList>
            <person name="Palmer J.M."/>
        </authorList>
    </citation>
    <scope>NUCLEOTIDE SEQUENCE [LARGE SCALE GENOMIC DNA]</scope>
    <source>
        <strain evidence="1 2">XC_2019</strain>
        <tissue evidence="1">Muscle</tissue>
    </source>
</reference>
<dbReference type="EMBL" id="JAHRIN010068330">
    <property type="protein sequence ID" value="MEQ2215448.1"/>
    <property type="molecule type" value="Genomic_DNA"/>
</dbReference>
<evidence type="ECO:0000313" key="2">
    <source>
        <dbReference type="Proteomes" id="UP001434883"/>
    </source>
</evidence>
<keyword evidence="2" id="KW-1185">Reference proteome</keyword>
<dbReference type="Proteomes" id="UP001434883">
    <property type="component" value="Unassembled WGS sequence"/>
</dbReference>
<gene>
    <name evidence="1" type="ORF">XENOCAPTIV_001192</name>
</gene>
<protein>
    <recommendedName>
        <fullName evidence="3">HAT C-terminal dimerisation domain-containing protein</fullName>
    </recommendedName>
</protein>
<organism evidence="1 2">
    <name type="scientific">Xenoophorus captivus</name>
    <dbReference type="NCBI Taxonomy" id="1517983"/>
    <lineage>
        <taxon>Eukaryota</taxon>
        <taxon>Metazoa</taxon>
        <taxon>Chordata</taxon>
        <taxon>Craniata</taxon>
        <taxon>Vertebrata</taxon>
        <taxon>Euteleostomi</taxon>
        <taxon>Actinopterygii</taxon>
        <taxon>Neopterygii</taxon>
        <taxon>Teleostei</taxon>
        <taxon>Neoteleostei</taxon>
        <taxon>Acanthomorphata</taxon>
        <taxon>Ovalentaria</taxon>
        <taxon>Atherinomorphae</taxon>
        <taxon>Cyprinodontiformes</taxon>
        <taxon>Goodeidae</taxon>
        <taxon>Xenoophorus</taxon>
    </lineage>
</organism>
<evidence type="ECO:0008006" key="3">
    <source>
        <dbReference type="Google" id="ProtNLM"/>
    </source>
</evidence>
<dbReference type="InterPro" id="IPR012337">
    <property type="entry name" value="RNaseH-like_sf"/>
</dbReference>
<evidence type="ECO:0000313" key="1">
    <source>
        <dbReference type="EMBL" id="MEQ2215448.1"/>
    </source>
</evidence>
<accession>A0ABV0S4R7</accession>